<gene>
    <name evidence="2" type="ORF">PV11_05544</name>
</gene>
<reference evidence="2 3" key="1">
    <citation type="submission" date="2015-01" db="EMBL/GenBank/DDBJ databases">
        <title>The Genome Sequence of Exophiala sideris CBS121828.</title>
        <authorList>
            <consortium name="The Broad Institute Genomics Platform"/>
            <person name="Cuomo C."/>
            <person name="de Hoog S."/>
            <person name="Gorbushina A."/>
            <person name="Stielow B."/>
            <person name="Teixiera M."/>
            <person name="Abouelleil A."/>
            <person name="Chapman S.B."/>
            <person name="Priest M."/>
            <person name="Young S.K."/>
            <person name="Wortman J."/>
            <person name="Nusbaum C."/>
            <person name="Birren B."/>
        </authorList>
    </citation>
    <scope>NUCLEOTIDE SEQUENCE [LARGE SCALE GENOMIC DNA]</scope>
    <source>
        <strain evidence="2 3">CBS 121828</strain>
    </source>
</reference>
<evidence type="ECO:0000313" key="2">
    <source>
        <dbReference type="EMBL" id="KIV83524.1"/>
    </source>
</evidence>
<sequence>MENIGRALDPADESSLQKALGEFDPAAFEKDIHELGTATTNLWVFLRSFEKDFGRNFLVQSGLILFPSSLFRNHIVSSNISQFSKTKFVLRWIRKVCNLNHKEKKQKFSEVGENYGPPAHVPESRPRDKKEAVAG</sequence>
<proteinExistence type="predicted"/>
<evidence type="ECO:0000256" key="1">
    <source>
        <dbReference type="SAM" id="MobiDB-lite"/>
    </source>
</evidence>
<protein>
    <submittedName>
        <fullName evidence="2">Uncharacterized protein</fullName>
    </submittedName>
</protein>
<name>A0A0D1YQE8_9EURO</name>
<dbReference type="Proteomes" id="UP000053599">
    <property type="component" value="Unassembled WGS sequence"/>
</dbReference>
<accession>A0A0D1YQE8</accession>
<dbReference type="AlphaFoldDB" id="A0A0D1YQE8"/>
<evidence type="ECO:0000313" key="3">
    <source>
        <dbReference type="Proteomes" id="UP000053599"/>
    </source>
</evidence>
<organism evidence="2 3">
    <name type="scientific">Exophiala sideris</name>
    <dbReference type="NCBI Taxonomy" id="1016849"/>
    <lineage>
        <taxon>Eukaryota</taxon>
        <taxon>Fungi</taxon>
        <taxon>Dikarya</taxon>
        <taxon>Ascomycota</taxon>
        <taxon>Pezizomycotina</taxon>
        <taxon>Eurotiomycetes</taxon>
        <taxon>Chaetothyriomycetidae</taxon>
        <taxon>Chaetothyriales</taxon>
        <taxon>Herpotrichiellaceae</taxon>
        <taxon>Exophiala</taxon>
    </lineage>
</organism>
<feature type="compositionally biased region" description="Basic and acidic residues" evidence="1">
    <location>
        <begin position="122"/>
        <end position="135"/>
    </location>
</feature>
<dbReference type="EMBL" id="KN846952">
    <property type="protein sequence ID" value="KIV83524.1"/>
    <property type="molecule type" value="Genomic_DNA"/>
</dbReference>
<feature type="region of interest" description="Disordered" evidence="1">
    <location>
        <begin position="107"/>
        <end position="135"/>
    </location>
</feature>
<dbReference type="HOGENOM" id="CLU_1885787_0_0_1"/>